<dbReference type="GO" id="GO:0016787">
    <property type="term" value="F:hydrolase activity"/>
    <property type="evidence" value="ECO:0007669"/>
    <property type="project" value="UniProtKB-KW"/>
</dbReference>
<feature type="transmembrane region" description="Helical" evidence="9">
    <location>
        <begin position="134"/>
        <end position="153"/>
    </location>
</feature>
<name>A0ABU6D4S2_9GAMM</name>
<evidence type="ECO:0000256" key="4">
    <source>
        <dbReference type="ARBA" id="ARBA00022692"/>
    </source>
</evidence>
<keyword evidence="3" id="KW-0645">Protease</keyword>
<feature type="region of interest" description="Disordered" evidence="8">
    <location>
        <begin position="163"/>
        <end position="183"/>
    </location>
</feature>
<accession>A0ABU6D4S2</accession>
<dbReference type="InterPro" id="IPR026392">
    <property type="entry name" value="Exo/Archaeosortase_dom"/>
</dbReference>
<keyword evidence="5 10" id="KW-0378">Hydrolase</keyword>
<evidence type="ECO:0000256" key="9">
    <source>
        <dbReference type="SAM" id="Phobius"/>
    </source>
</evidence>
<feature type="transmembrane region" description="Helical" evidence="9">
    <location>
        <begin position="100"/>
        <end position="122"/>
    </location>
</feature>
<sequence length="183" mass="20300">MLRFLLIFLLIQGALFGVEMLQPVQKSIILPWTSLLADSSSWLMSAFDPNIATSGKVVRSTLNGFAVSIEPGCNGVEAMIVLLAAITAFPAPLTYKIKGLIWGFIAIQGMNLLRIISLFYLGQWSQTLFDWAHLYIWQALIMLDALIVFLIWIRYIPGENQPPSPPNAENPQDHNGQAVESIA</sequence>
<dbReference type="EC" id="3.4.22.-" evidence="10"/>
<dbReference type="InterPro" id="IPR026441">
    <property type="entry name" value="Exosort_XrtH"/>
</dbReference>
<keyword evidence="2" id="KW-1003">Cell membrane</keyword>
<keyword evidence="11" id="KW-1185">Reference proteome</keyword>
<evidence type="ECO:0000256" key="5">
    <source>
        <dbReference type="ARBA" id="ARBA00022801"/>
    </source>
</evidence>
<proteinExistence type="predicted"/>
<evidence type="ECO:0000256" key="1">
    <source>
        <dbReference type="ARBA" id="ARBA00004651"/>
    </source>
</evidence>
<evidence type="ECO:0000256" key="2">
    <source>
        <dbReference type="ARBA" id="ARBA00022475"/>
    </source>
</evidence>
<evidence type="ECO:0000256" key="8">
    <source>
        <dbReference type="SAM" id="MobiDB-lite"/>
    </source>
</evidence>
<dbReference type="NCBIfam" id="TIGR04178">
    <property type="entry name" value="exo_archaeo"/>
    <property type="match status" value="1"/>
</dbReference>
<dbReference type="NCBIfam" id="TIGR04177">
    <property type="entry name" value="exosort_XrtH"/>
    <property type="match status" value="1"/>
</dbReference>
<reference evidence="11" key="1">
    <citation type="submission" date="2023-07" db="EMBL/GenBank/DDBJ databases">
        <title>The carbon used by Thiothrix.</title>
        <authorList>
            <person name="Chen L."/>
        </authorList>
    </citation>
    <scope>NUCLEOTIDE SEQUENCE [LARGE SCALE GENOMIC DNA]</scope>
</reference>
<evidence type="ECO:0000313" key="10">
    <source>
        <dbReference type="EMBL" id="MEB4593298.1"/>
    </source>
</evidence>
<gene>
    <name evidence="10" type="primary">xrtH</name>
    <name evidence="10" type="ORF">VSS37_20135</name>
</gene>
<comment type="subcellular location">
    <subcellularLocation>
        <location evidence="1">Cell membrane</location>
        <topology evidence="1">Multi-pass membrane protein</topology>
    </subcellularLocation>
</comment>
<keyword evidence="6 9" id="KW-1133">Transmembrane helix</keyword>
<keyword evidence="4 9" id="KW-0812">Transmembrane</keyword>
<comment type="caution">
    <text evidence="10">The sequence shown here is derived from an EMBL/GenBank/DDBJ whole genome shotgun (WGS) entry which is preliminary data.</text>
</comment>
<evidence type="ECO:0000256" key="7">
    <source>
        <dbReference type="ARBA" id="ARBA00023136"/>
    </source>
</evidence>
<protein>
    <submittedName>
        <fullName evidence="10">Exosortase H</fullName>
        <ecNumber evidence="10">3.4.22.-</ecNumber>
    </submittedName>
</protein>
<evidence type="ECO:0000256" key="6">
    <source>
        <dbReference type="ARBA" id="ARBA00022989"/>
    </source>
</evidence>
<keyword evidence="7 9" id="KW-0472">Membrane</keyword>
<organism evidence="10 11">
    <name type="scientific">Candidatus Thiothrix phosphatis</name>
    <dbReference type="NCBI Taxonomy" id="3112415"/>
    <lineage>
        <taxon>Bacteria</taxon>
        <taxon>Pseudomonadati</taxon>
        <taxon>Pseudomonadota</taxon>
        <taxon>Gammaproteobacteria</taxon>
        <taxon>Thiotrichales</taxon>
        <taxon>Thiotrichaceae</taxon>
        <taxon>Thiothrix</taxon>
    </lineage>
</organism>
<dbReference type="EMBL" id="JAYMYJ010000152">
    <property type="protein sequence ID" value="MEB4593298.1"/>
    <property type="molecule type" value="Genomic_DNA"/>
</dbReference>
<dbReference type="Proteomes" id="UP001308005">
    <property type="component" value="Unassembled WGS sequence"/>
</dbReference>
<evidence type="ECO:0000313" key="11">
    <source>
        <dbReference type="Proteomes" id="UP001308005"/>
    </source>
</evidence>
<evidence type="ECO:0000256" key="3">
    <source>
        <dbReference type="ARBA" id="ARBA00022670"/>
    </source>
</evidence>
<dbReference type="RefSeq" id="WP_324698114.1">
    <property type="nucleotide sequence ID" value="NZ_JAYMYJ010000152.1"/>
</dbReference>